<keyword evidence="6 7" id="KW-0472">Membrane</keyword>
<name>A0AAW6Y1Q7_GARVA</name>
<dbReference type="PROSITE" id="PS50928">
    <property type="entry name" value="ABC_TM1"/>
    <property type="match status" value="1"/>
</dbReference>
<keyword evidence="2 7" id="KW-0813">Transport</keyword>
<evidence type="ECO:0000256" key="3">
    <source>
        <dbReference type="ARBA" id="ARBA00022475"/>
    </source>
</evidence>
<keyword evidence="5 7" id="KW-1133">Transmembrane helix</keyword>
<dbReference type="Proteomes" id="UP001237784">
    <property type="component" value="Unassembled WGS sequence"/>
</dbReference>
<dbReference type="EMBL" id="JASOME010000001">
    <property type="protein sequence ID" value="MDK7063065.1"/>
    <property type="molecule type" value="Genomic_DNA"/>
</dbReference>
<dbReference type="PANTHER" id="PTHR30193:SF44">
    <property type="entry name" value="LACTOSE TRANSPORT SYSTEM PERMEASE PROTEIN LACF"/>
    <property type="match status" value="1"/>
</dbReference>
<dbReference type="GO" id="GO:0005886">
    <property type="term" value="C:plasma membrane"/>
    <property type="evidence" value="ECO:0007669"/>
    <property type="project" value="UniProtKB-SubCell"/>
</dbReference>
<reference evidence="10" key="1">
    <citation type="submission" date="2023-05" db="EMBL/GenBank/DDBJ databases">
        <title>Cataloging the Phylogenetic Diversity of Human Bladder Bacteria.</title>
        <authorList>
            <person name="Du J."/>
        </authorList>
    </citation>
    <scope>NUCLEOTIDE SEQUENCE</scope>
    <source>
        <strain evidence="10">UMB6789</strain>
    </source>
</reference>
<dbReference type="RefSeq" id="WP_103013196.1">
    <property type="nucleotide sequence ID" value="NZ_JASOME010000001.1"/>
</dbReference>
<evidence type="ECO:0000256" key="6">
    <source>
        <dbReference type="ARBA" id="ARBA00023136"/>
    </source>
</evidence>
<comment type="similarity">
    <text evidence="7">Belongs to the binding-protein-dependent transport system permease family.</text>
</comment>
<comment type="subcellular location">
    <subcellularLocation>
        <location evidence="1 7">Cell membrane</location>
        <topology evidence="1 7">Multi-pass membrane protein</topology>
    </subcellularLocation>
</comment>
<feature type="transmembrane region" description="Helical" evidence="7">
    <location>
        <begin position="150"/>
        <end position="170"/>
    </location>
</feature>
<evidence type="ECO:0000256" key="2">
    <source>
        <dbReference type="ARBA" id="ARBA00022448"/>
    </source>
</evidence>
<evidence type="ECO:0000256" key="7">
    <source>
        <dbReference type="RuleBase" id="RU363032"/>
    </source>
</evidence>
<sequence length="338" mass="37496">MSNKKLFANGESESNFNSDSPRTLQKLGELVKKQCHKINKTSNAGRKRSIFKILAPYLFVLPAFCIVFVFIIIAALHTFKLAFTNATLLSDGHFVGLDNFVRLFRDEYFVTALINSSLYVVCVVPFMVILPLILANLVKGNSRIMGFFRTSFYMPVVMSAVVVGMIWTNLLDSSGLVNSVLKAAHIIDSSIPFLTDRWGILFSSMFVTIWLGLGYYMVIYLTALANINKSLYEAADLDGAGAIRKFISVTMPGVRGTMWLITMLSTISAFRVFNEVYVLTNGTAGPGGMDITMSMLIKREGTGIYARTGYASAISLVVLVIVSTFLIIQRFVEKRGER</sequence>
<evidence type="ECO:0000256" key="8">
    <source>
        <dbReference type="SAM" id="MobiDB-lite"/>
    </source>
</evidence>
<feature type="transmembrane region" description="Helical" evidence="7">
    <location>
        <begin position="253"/>
        <end position="273"/>
    </location>
</feature>
<evidence type="ECO:0000256" key="4">
    <source>
        <dbReference type="ARBA" id="ARBA00022692"/>
    </source>
</evidence>
<feature type="transmembrane region" description="Helical" evidence="7">
    <location>
        <begin position="118"/>
        <end position="138"/>
    </location>
</feature>
<dbReference type="Pfam" id="PF00528">
    <property type="entry name" value="BPD_transp_1"/>
    <property type="match status" value="1"/>
</dbReference>
<accession>A0AAW6Y1Q7</accession>
<feature type="compositionally biased region" description="Polar residues" evidence="8">
    <location>
        <begin position="11"/>
        <end position="21"/>
    </location>
</feature>
<dbReference type="InterPro" id="IPR035906">
    <property type="entry name" value="MetI-like_sf"/>
</dbReference>
<dbReference type="PANTHER" id="PTHR30193">
    <property type="entry name" value="ABC TRANSPORTER PERMEASE PROTEIN"/>
    <property type="match status" value="1"/>
</dbReference>
<feature type="transmembrane region" description="Helical" evidence="7">
    <location>
        <begin position="198"/>
        <end position="221"/>
    </location>
</feature>
<dbReference type="SUPFAM" id="SSF160964">
    <property type="entry name" value="MalF N-terminal region-like"/>
    <property type="match status" value="1"/>
</dbReference>
<feature type="region of interest" description="Disordered" evidence="8">
    <location>
        <begin position="1"/>
        <end position="21"/>
    </location>
</feature>
<dbReference type="GO" id="GO:0055085">
    <property type="term" value="P:transmembrane transport"/>
    <property type="evidence" value="ECO:0007669"/>
    <property type="project" value="InterPro"/>
</dbReference>
<feature type="transmembrane region" description="Helical" evidence="7">
    <location>
        <begin position="304"/>
        <end position="328"/>
    </location>
</feature>
<protein>
    <submittedName>
        <fullName evidence="10">Sugar ABC transporter permease</fullName>
    </submittedName>
</protein>
<organism evidence="10 11">
    <name type="scientific">Gardnerella vaginalis</name>
    <dbReference type="NCBI Taxonomy" id="2702"/>
    <lineage>
        <taxon>Bacteria</taxon>
        <taxon>Bacillati</taxon>
        <taxon>Actinomycetota</taxon>
        <taxon>Actinomycetes</taxon>
        <taxon>Bifidobacteriales</taxon>
        <taxon>Bifidobacteriaceae</taxon>
        <taxon>Gardnerella</taxon>
    </lineage>
</organism>
<dbReference type="InterPro" id="IPR000515">
    <property type="entry name" value="MetI-like"/>
</dbReference>
<dbReference type="Gene3D" id="1.10.3720.10">
    <property type="entry name" value="MetI-like"/>
    <property type="match status" value="1"/>
</dbReference>
<dbReference type="AlphaFoldDB" id="A0AAW6Y1Q7"/>
<dbReference type="SUPFAM" id="SSF161098">
    <property type="entry name" value="MetI-like"/>
    <property type="match status" value="1"/>
</dbReference>
<keyword evidence="4 7" id="KW-0812">Transmembrane</keyword>
<feature type="transmembrane region" description="Helical" evidence="7">
    <location>
        <begin position="54"/>
        <end position="79"/>
    </location>
</feature>
<evidence type="ECO:0000256" key="5">
    <source>
        <dbReference type="ARBA" id="ARBA00022989"/>
    </source>
</evidence>
<feature type="domain" description="ABC transmembrane type-1" evidence="9">
    <location>
        <begin position="113"/>
        <end position="329"/>
    </location>
</feature>
<evidence type="ECO:0000313" key="11">
    <source>
        <dbReference type="Proteomes" id="UP001237784"/>
    </source>
</evidence>
<proteinExistence type="inferred from homology"/>
<keyword evidence="3" id="KW-1003">Cell membrane</keyword>
<comment type="caution">
    <text evidence="10">The sequence shown here is derived from an EMBL/GenBank/DDBJ whole genome shotgun (WGS) entry which is preliminary data.</text>
</comment>
<dbReference type="CDD" id="cd06261">
    <property type="entry name" value="TM_PBP2"/>
    <property type="match status" value="1"/>
</dbReference>
<dbReference type="InterPro" id="IPR051393">
    <property type="entry name" value="ABC_transporter_permease"/>
</dbReference>
<evidence type="ECO:0000256" key="1">
    <source>
        <dbReference type="ARBA" id="ARBA00004651"/>
    </source>
</evidence>
<gene>
    <name evidence="10" type="ORF">QP372_00810</name>
</gene>
<evidence type="ECO:0000259" key="9">
    <source>
        <dbReference type="PROSITE" id="PS50928"/>
    </source>
</evidence>
<evidence type="ECO:0000313" key="10">
    <source>
        <dbReference type="EMBL" id="MDK7063065.1"/>
    </source>
</evidence>